<accession>A0A8R2JP87</accession>
<dbReference type="RefSeq" id="XP_029343652.1">
    <property type="nucleotide sequence ID" value="XM_029487792.1"/>
</dbReference>
<organism evidence="2 3">
    <name type="scientific">Acyrthosiphon pisum</name>
    <name type="common">Pea aphid</name>
    <dbReference type="NCBI Taxonomy" id="7029"/>
    <lineage>
        <taxon>Eukaryota</taxon>
        <taxon>Metazoa</taxon>
        <taxon>Ecdysozoa</taxon>
        <taxon>Arthropoda</taxon>
        <taxon>Hexapoda</taxon>
        <taxon>Insecta</taxon>
        <taxon>Pterygota</taxon>
        <taxon>Neoptera</taxon>
        <taxon>Paraneoptera</taxon>
        <taxon>Hemiptera</taxon>
        <taxon>Sternorrhyncha</taxon>
        <taxon>Aphidomorpha</taxon>
        <taxon>Aphidoidea</taxon>
        <taxon>Aphididae</taxon>
        <taxon>Macrosiphini</taxon>
        <taxon>Acyrthosiphon</taxon>
    </lineage>
</organism>
<keyword evidence="1" id="KW-1133">Transmembrane helix</keyword>
<evidence type="ECO:0000256" key="1">
    <source>
        <dbReference type="SAM" id="Phobius"/>
    </source>
</evidence>
<evidence type="ECO:0000313" key="3">
    <source>
        <dbReference type="Proteomes" id="UP000007819"/>
    </source>
</evidence>
<sequence>MIFCISITVISSCTTRDSGVYAFVVLPQKSKRMVLKLFAVAINDKPISVYIGDVVKVQCNAATLSYFFNGLSQEWLVNDSFVIKSYEVNSLASIDVDTITIENKHFQGIWKCVVKSTEMNSTWVTNIMEIKVIGLSTRWTKIMQDPIIKLLFRNRSPNTIILICTIFISSLCVGTWCCAYIFNRWRIQLLKKNSDIIQIENDGIHNKVPYQRL</sequence>
<keyword evidence="1" id="KW-0472">Membrane</keyword>
<dbReference type="EnsemblMetazoa" id="XM_029487792.1">
    <property type="protein sequence ID" value="XP_029343652.1"/>
    <property type="gene ID" value="LOC103308391"/>
</dbReference>
<protein>
    <recommendedName>
        <fullName evidence="4">Ig-like domain-containing protein</fullName>
    </recommendedName>
</protein>
<proteinExistence type="predicted"/>
<evidence type="ECO:0008006" key="4">
    <source>
        <dbReference type="Google" id="ProtNLM"/>
    </source>
</evidence>
<name>A0A8R2JP87_ACYPI</name>
<dbReference type="AlphaFoldDB" id="A0A8R2JP87"/>
<dbReference type="GeneID" id="103308391"/>
<reference evidence="3" key="1">
    <citation type="submission" date="2010-06" db="EMBL/GenBank/DDBJ databases">
        <authorList>
            <person name="Jiang H."/>
            <person name="Abraham K."/>
            <person name="Ali S."/>
            <person name="Alsbrooks S.L."/>
            <person name="Anim B.N."/>
            <person name="Anosike U.S."/>
            <person name="Attaway T."/>
            <person name="Bandaranaike D.P."/>
            <person name="Battles P.K."/>
            <person name="Bell S.N."/>
            <person name="Bell A.V."/>
            <person name="Beltran B."/>
            <person name="Bickham C."/>
            <person name="Bustamante Y."/>
            <person name="Caleb T."/>
            <person name="Canada A."/>
            <person name="Cardenas V."/>
            <person name="Carter K."/>
            <person name="Chacko J."/>
            <person name="Chandrabose M.N."/>
            <person name="Chavez D."/>
            <person name="Chavez A."/>
            <person name="Chen L."/>
            <person name="Chu H.-S."/>
            <person name="Claassen K.J."/>
            <person name="Cockrell R."/>
            <person name="Collins M."/>
            <person name="Cooper J.A."/>
            <person name="Cree A."/>
            <person name="Curry S.M."/>
            <person name="Da Y."/>
            <person name="Dao M.D."/>
            <person name="Das B."/>
            <person name="Davila M.-L."/>
            <person name="Davy-Carroll L."/>
            <person name="Denson S."/>
            <person name="Dinh H."/>
            <person name="Ebong V.E."/>
            <person name="Edwards J.R."/>
            <person name="Egan A."/>
            <person name="El-Daye J."/>
            <person name="Escobedo L."/>
            <person name="Fernandez S."/>
            <person name="Fernando P.R."/>
            <person name="Flagg N."/>
            <person name="Forbes L.D."/>
            <person name="Fowler R.G."/>
            <person name="Fu Q."/>
            <person name="Gabisi R.A."/>
            <person name="Ganer J."/>
            <person name="Garbino Pronczuk A."/>
            <person name="Garcia R.M."/>
            <person name="Garner T."/>
            <person name="Garrett T.E."/>
            <person name="Gonzalez D.A."/>
            <person name="Hamid H."/>
            <person name="Hawkins E.S."/>
            <person name="Hirani K."/>
            <person name="Hogues M.E."/>
            <person name="Hollins B."/>
            <person name="Hsiao C.-H."/>
            <person name="Jabil R."/>
            <person name="James M.L."/>
            <person name="Jhangiani S.N."/>
            <person name="Johnson B."/>
            <person name="Johnson Q."/>
            <person name="Joshi V."/>
            <person name="Kalu J.B."/>
            <person name="Kam C."/>
            <person name="Kashfia A."/>
            <person name="Keebler J."/>
            <person name="Kisamo H."/>
            <person name="Kovar C.L."/>
            <person name="Lago L.A."/>
            <person name="Lai C.-Y."/>
            <person name="Laidlaw J."/>
            <person name="Lara F."/>
            <person name="Le T.-K."/>
            <person name="Lee S.L."/>
            <person name="Legall F.H."/>
            <person name="Lemon S.J."/>
            <person name="Lewis L.R."/>
            <person name="Li B."/>
            <person name="Liu Y."/>
            <person name="Liu Y.-S."/>
            <person name="Lopez J."/>
            <person name="Lozado R.J."/>
            <person name="Lu J."/>
            <person name="Madu R.C."/>
            <person name="Maheshwari M."/>
            <person name="Maheshwari R."/>
            <person name="Malloy K."/>
            <person name="Martinez E."/>
            <person name="Mathew T."/>
            <person name="Mercado I.C."/>
            <person name="Mercado C."/>
            <person name="Meyer B."/>
            <person name="Montgomery K."/>
            <person name="Morgan M.B."/>
            <person name="Munidasa M."/>
            <person name="Nazareth L.V."/>
            <person name="Nelson J."/>
            <person name="Ng B.M."/>
            <person name="Nguyen N.B."/>
            <person name="Nguyen P.Q."/>
            <person name="Nguyen T."/>
            <person name="Obregon M."/>
            <person name="Okwuonu G.O."/>
            <person name="Onwere C.G."/>
            <person name="Orozco G."/>
            <person name="Parra A."/>
            <person name="Patel S."/>
            <person name="Patil S."/>
            <person name="Perez A."/>
            <person name="Perez Y."/>
            <person name="Pham C."/>
            <person name="Primus E.L."/>
            <person name="Pu L.-L."/>
            <person name="Puazo M."/>
            <person name="Qin X."/>
            <person name="Quiroz J.B."/>
            <person name="Reese J."/>
            <person name="Richards S."/>
            <person name="Rives C.M."/>
            <person name="Robberts R."/>
            <person name="Ruiz S.J."/>
            <person name="Ruiz M.J."/>
            <person name="Santibanez J."/>
            <person name="Schneider B.W."/>
            <person name="Sisson I."/>
            <person name="Smith M."/>
            <person name="Sodergren E."/>
            <person name="Song X.-Z."/>
            <person name="Song B.B."/>
            <person name="Summersgill H."/>
            <person name="Thelus R."/>
            <person name="Thornton R.D."/>
            <person name="Trejos Z.Y."/>
            <person name="Usmani K."/>
            <person name="Vattathil S."/>
            <person name="Villasana D."/>
            <person name="Walker D.L."/>
            <person name="Wang S."/>
            <person name="Wang K."/>
            <person name="White C.S."/>
            <person name="Williams A.C."/>
            <person name="Williamson J."/>
            <person name="Wilson K."/>
            <person name="Woghiren I.O."/>
            <person name="Woodworth J.R."/>
            <person name="Worley K.C."/>
            <person name="Wright R.A."/>
            <person name="Wu W."/>
            <person name="Young L."/>
            <person name="Zhang L."/>
            <person name="Zhang J."/>
            <person name="Zhu Y."/>
            <person name="Muzny D.M."/>
            <person name="Weinstock G."/>
            <person name="Gibbs R.A."/>
        </authorList>
    </citation>
    <scope>NUCLEOTIDE SEQUENCE [LARGE SCALE GENOMIC DNA]</scope>
    <source>
        <strain evidence="3">LSR1</strain>
    </source>
</reference>
<keyword evidence="3" id="KW-1185">Reference proteome</keyword>
<feature type="transmembrane region" description="Helical" evidence="1">
    <location>
        <begin position="160"/>
        <end position="182"/>
    </location>
</feature>
<evidence type="ECO:0000313" key="2">
    <source>
        <dbReference type="EnsemblMetazoa" id="XP_029343652.1"/>
    </source>
</evidence>
<reference evidence="2" key="2">
    <citation type="submission" date="2022-06" db="UniProtKB">
        <authorList>
            <consortium name="EnsemblMetazoa"/>
        </authorList>
    </citation>
    <scope>IDENTIFICATION</scope>
</reference>
<dbReference type="Proteomes" id="UP000007819">
    <property type="component" value="Chromosome A1"/>
</dbReference>
<dbReference type="KEGG" id="api:103308391"/>
<keyword evidence="1" id="KW-0812">Transmembrane</keyword>
<dbReference type="OrthoDB" id="6628696at2759"/>